<gene>
    <name evidence="2" type="ORF">TCLT_LOCUS10489</name>
</gene>
<evidence type="ECO:0000259" key="1">
    <source>
        <dbReference type="Pfam" id="PF03372"/>
    </source>
</evidence>
<sequence length="312" mass="35879">MIILYITVCCLNERGNANFVVMTFNTWVSGTNVVNGTMKIVSHIKRINPDVVALQEVYNSQFMAEILSCLGIQWSGALKKDESYPDTAILTRHQLSKEPIHQLSHGLGTRIYIPKLQRNVSIWNLHLDYRSYGPYAAFNKLVTKKSQIRAGELLAGGRFENIRELLSNTHFYDDVKNADAQPVIVCGDFNSPSHLDWTNETKSIHGDWEFTWPATKILQTLMIDSYRQVHPDVIKHPGITWSTVEKMSSAGWQWSIPEPQDRIDFIFYRGQSLKPVNSYAYQGKKVVHRKPYHKYNDYPSDHFAVITVFELK</sequence>
<proteinExistence type="predicted"/>
<dbReference type="WBParaSite" id="TCLT_0001050001-mRNA-1">
    <property type="protein sequence ID" value="TCLT_0001050001-mRNA-1"/>
    <property type="gene ID" value="TCLT_0001050001"/>
</dbReference>
<dbReference type="Pfam" id="PF03372">
    <property type="entry name" value="Exo_endo_phos"/>
    <property type="match status" value="1"/>
</dbReference>
<dbReference type="OrthoDB" id="276515at2759"/>
<dbReference type="InterPro" id="IPR005135">
    <property type="entry name" value="Endo/exonuclease/phosphatase"/>
</dbReference>
<evidence type="ECO:0000313" key="2">
    <source>
        <dbReference type="EMBL" id="VDN08186.1"/>
    </source>
</evidence>
<accession>A0A0N5DBD8</accession>
<dbReference type="Proteomes" id="UP000276776">
    <property type="component" value="Unassembled WGS sequence"/>
</dbReference>
<dbReference type="EMBL" id="UYYF01005136">
    <property type="protein sequence ID" value="VDN08186.1"/>
    <property type="molecule type" value="Genomic_DNA"/>
</dbReference>
<name>A0A0N5DBD8_THECL</name>
<reference evidence="4" key="1">
    <citation type="submission" date="2017-02" db="UniProtKB">
        <authorList>
            <consortium name="WormBaseParasite"/>
        </authorList>
    </citation>
    <scope>IDENTIFICATION</scope>
</reference>
<dbReference type="PANTHER" id="PTHR41349">
    <property type="match status" value="1"/>
</dbReference>
<reference evidence="2 3" key="2">
    <citation type="submission" date="2018-11" db="EMBL/GenBank/DDBJ databases">
        <authorList>
            <consortium name="Pathogen Informatics"/>
        </authorList>
    </citation>
    <scope>NUCLEOTIDE SEQUENCE [LARGE SCALE GENOMIC DNA]</scope>
</reference>
<dbReference type="OMA" id="WSVHLDY"/>
<dbReference type="AlphaFoldDB" id="A0A0N5DBD8"/>
<dbReference type="PANTHER" id="PTHR41349:SF1">
    <property type="entry name" value="PROTEIN CBG08683"/>
    <property type="match status" value="1"/>
</dbReference>
<dbReference type="InterPro" id="IPR036691">
    <property type="entry name" value="Endo/exonu/phosph_ase_sf"/>
</dbReference>
<evidence type="ECO:0000313" key="4">
    <source>
        <dbReference type="WBParaSite" id="TCLT_0001050001-mRNA-1"/>
    </source>
</evidence>
<evidence type="ECO:0000313" key="3">
    <source>
        <dbReference type="Proteomes" id="UP000276776"/>
    </source>
</evidence>
<dbReference type="Gene3D" id="3.60.10.10">
    <property type="entry name" value="Endonuclease/exonuclease/phosphatase"/>
    <property type="match status" value="1"/>
</dbReference>
<feature type="domain" description="Endonuclease/exonuclease/phosphatase" evidence="1">
    <location>
        <begin position="22"/>
        <end position="302"/>
    </location>
</feature>
<keyword evidence="3" id="KW-1185">Reference proteome</keyword>
<organism evidence="4">
    <name type="scientific">Thelazia callipaeda</name>
    <name type="common">Oriental eyeworm</name>
    <name type="synonym">Parasitic nematode</name>
    <dbReference type="NCBI Taxonomy" id="103827"/>
    <lineage>
        <taxon>Eukaryota</taxon>
        <taxon>Metazoa</taxon>
        <taxon>Ecdysozoa</taxon>
        <taxon>Nematoda</taxon>
        <taxon>Chromadorea</taxon>
        <taxon>Rhabditida</taxon>
        <taxon>Spirurina</taxon>
        <taxon>Spiruromorpha</taxon>
        <taxon>Thelazioidea</taxon>
        <taxon>Thelaziidae</taxon>
        <taxon>Thelazia</taxon>
    </lineage>
</organism>
<dbReference type="GO" id="GO:0003824">
    <property type="term" value="F:catalytic activity"/>
    <property type="evidence" value="ECO:0007669"/>
    <property type="project" value="InterPro"/>
</dbReference>
<dbReference type="SUPFAM" id="SSF56219">
    <property type="entry name" value="DNase I-like"/>
    <property type="match status" value="1"/>
</dbReference>
<protein>
    <submittedName>
        <fullName evidence="4">Endo/exonuclease/phosphatase domain-containing protein</fullName>
    </submittedName>
</protein>